<sequence length="387" mass="42874">MSLHLSNRHASVLQSEIRSMSIACSRVNGINLAQGVCDTPVPNEVLQGASEALQQGVNTYTHYAGIISLREAIADKQERFYGIRYQPESEIIVSAGATGALYAAFQALLNPGDEVILFEPFYGYHITTLQAAEAVPLYLPLTLPEWSFSEHDLEQLVTPRTRAIIVNTPANPSGKVFSLAEMERIAAFAERYDLFVFTDEIYEHFLYEGHQHHSFAALPGMKERTITVSGASKTFSVTGWRIGYALCDARWAQAIGYFNDLVYVCAPAPLQAGVARGMRELDDRFYNHLSVDYQAKRDRFCATLAKAGLVPHIPDGAYYVLADVSALPGNSAHERAMHILNRTGVASVPGSAFYQHGRGDGLVRFCYAKEDAILEEAYQRLERLREG</sequence>
<dbReference type="STRING" id="340177.Cag_0798"/>
<feature type="domain" description="Aminotransferase class I/classII large" evidence="7">
    <location>
        <begin position="28"/>
        <end position="381"/>
    </location>
</feature>
<keyword evidence="5" id="KW-0663">Pyridoxal phosphate</keyword>
<evidence type="ECO:0000256" key="5">
    <source>
        <dbReference type="ARBA" id="ARBA00022898"/>
    </source>
</evidence>
<evidence type="ECO:0000256" key="4">
    <source>
        <dbReference type="ARBA" id="ARBA00022679"/>
    </source>
</evidence>
<dbReference type="InterPro" id="IPR015422">
    <property type="entry name" value="PyrdxlP-dep_Trfase_small"/>
</dbReference>
<dbReference type="InterPro" id="IPR004839">
    <property type="entry name" value="Aminotransferase_I/II_large"/>
</dbReference>
<dbReference type="KEGG" id="cch:Cag_0798"/>
<gene>
    <name evidence="8" type="ordered locus">Cag_0798</name>
</gene>
<protein>
    <recommendedName>
        <fullName evidence="6">Aminotransferase</fullName>
        <ecNumber evidence="6">2.6.1.-</ecNumber>
    </recommendedName>
</protein>
<evidence type="ECO:0000256" key="2">
    <source>
        <dbReference type="ARBA" id="ARBA00007441"/>
    </source>
</evidence>
<dbReference type="PROSITE" id="PS00105">
    <property type="entry name" value="AA_TRANSFER_CLASS_1"/>
    <property type="match status" value="1"/>
</dbReference>
<comment type="cofactor">
    <cofactor evidence="1 6">
        <name>pyridoxal 5'-phosphate</name>
        <dbReference type="ChEBI" id="CHEBI:597326"/>
    </cofactor>
</comment>
<dbReference type="InterPro" id="IPR015424">
    <property type="entry name" value="PyrdxlP-dep_Trfase"/>
</dbReference>
<evidence type="ECO:0000256" key="6">
    <source>
        <dbReference type="RuleBase" id="RU000481"/>
    </source>
</evidence>
<evidence type="ECO:0000256" key="1">
    <source>
        <dbReference type="ARBA" id="ARBA00001933"/>
    </source>
</evidence>
<comment type="similarity">
    <text evidence="2 6">Belongs to the class-I pyridoxal-phosphate-dependent aminotransferase family.</text>
</comment>
<dbReference type="SUPFAM" id="SSF53383">
    <property type="entry name" value="PLP-dependent transferases"/>
    <property type="match status" value="1"/>
</dbReference>
<evidence type="ECO:0000259" key="7">
    <source>
        <dbReference type="Pfam" id="PF00155"/>
    </source>
</evidence>
<dbReference type="PANTHER" id="PTHR43807">
    <property type="entry name" value="FI04487P"/>
    <property type="match status" value="1"/>
</dbReference>
<dbReference type="FunFam" id="3.40.640.10:FF:000033">
    <property type="entry name" value="Aspartate aminotransferase"/>
    <property type="match status" value="1"/>
</dbReference>
<dbReference type="GO" id="GO:0030170">
    <property type="term" value="F:pyridoxal phosphate binding"/>
    <property type="evidence" value="ECO:0007669"/>
    <property type="project" value="InterPro"/>
</dbReference>
<dbReference type="HOGENOM" id="CLU_017584_4_0_10"/>
<dbReference type="GO" id="GO:0016212">
    <property type="term" value="F:kynurenine-oxoglutarate transaminase activity"/>
    <property type="evidence" value="ECO:0007669"/>
    <property type="project" value="TreeGrafter"/>
</dbReference>
<evidence type="ECO:0000256" key="3">
    <source>
        <dbReference type="ARBA" id="ARBA00022576"/>
    </source>
</evidence>
<dbReference type="eggNOG" id="COG0436">
    <property type="taxonomic scope" value="Bacteria"/>
</dbReference>
<dbReference type="InterPro" id="IPR004838">
    <property type="entry name" value="NHTrfase_class1_PyrdxlP-BS"/>
</dbReference>
<keyword evidence="4 6" id="KW-0808">Transferase</keyword>
<dbReference type="Gene3D" id="3.90.1150.10">
    <property type="entry name" value="Aspartate Aminotransferase, domain 1"/>
    <property type="match status" value="1"/>
</dbReference>
<organism evidence="8">
    <name type="scientific">Chlorobium chlorochromatii (strain CaD3)</name>
    <dbReference type="NCBI Taxonomy" id="340177"/>
    <lineage>
        <taxon>Bacteria</taxon>
        <taxon>Pseudomonadati</taxon>
        <taxon>Chlorobiota</taxon>
        <taxon>Chlorobiia</taxon>
        <taxon>Chlorobiales</taxon>
        <taxon>Chlorobiaceae</taxon>
        <taxon>Chlorobium/Pelodictyon group</taxon>
        <taxon>Chlorobium</taxon>
    </lineage>
</organism>
<proteinExistence type="inferred from homology"/>
<dbReference type="Gene3D" id="3.40.640.10">
    <property type="entry name" value="Type I PLP-dependent aspartate aminotransferase-like (Major domain)"/>
    <property type="match status" value="1"/>
</dbReference>
<evidence type="ECO:0000313" key="8">
    <source>
        <dbReference type="EMBL" id="ABB28064.1"/>
    </source>
</evidence>
<keyword evidence="3 6" id="KW-0032">Aminotransferase</keyword>
<dbReference type="GO" id="GO:0005737">
    <property type="term" value="C:cytoplasm"/>
    <property type="evidence" value="ECO:0007669"/>
    <property type="project" value="TreeGrafter"/>
</dbReference>
<dbReference type="InterPro" id="IPR015421">
    <property type="entry name" value="PyrdxlP-dep_Trfase_major"/>
</dbReference>
<accession>Q3ASG1</accession>
<dbReference type="EMBL" id="CP000108">
    <property type="protein sequence ID" value="ABB28064.1"/>
    <property type="molecule type" value="Genomic_DNA"/>
</dbReference>
<reference evidence="8" key="1">
    <citation type="submission" date="2005-08" db="EMBL/GenBank/DDBJ databases">
        <title>Complete sequence of Chlorobium chlorochromatii CaD3.</title>
        <authorList>
            <person name="Copeland A."/>
            <person name="Lucas S."/>
            <person name="Lapidus A."/>
            <person name="Barry K."/>
            <person name="Detter J.C."/>
            <person name="Glavina T."/>
            <person name="Hammon N."/>
            <person name="Israni S."/>
            <person name="Pitluck S."/>
            <person name="Bryant D."/>
            <person name="Schmutz J."/>
            <person name="Larimer F."/>
            <person name="Land M."/>
            <person name="Kyrpides N."/>
            <person name="Ivanova N."/>
            <person name="Richardson P."/>
        </authorList>
    </citation>
    <scope>NUCLEOTIDE SEQUENCE [LARGE SCALE GENOMIC DNA]</scope>
    <source>
        <strain evidence="8">CaD3</strain>
    </source>
</reference>
<dbReference type="InterPro" id="IPR051326">
    <property type="entry name" value="Kynurenine-oxoglutarate_AT"/>
</dbReference>
<name>Q3ASG1_CHLCH</name>
<dbReference type="OrthoDB" id="9802328at2"/>
<dbReference type="Pfam" id="PF00155">
    <property type="entry name" value="Aminotran_1_2"/>
    <property type="match status" value="1"/>
</dbReference>
<dbReference type="EC" id="2.6.1.-" evidence="6"/>
<dbReference type="PANTHER" id="PTHR43807:SF20">
    <property type="entry name" value="FI04487P"/>
    <property type="match status" value="1"/>
</dbReference>
<dbReference type="CDD" id="cd00609">
    <property type="entry name" value="AAT_like"/>
    <property type="match status" value="1"/>
</dbReference>
<dbReference type="AlphaFoldDB" id="Q3ASG1"/>